<evidence type="ECO:0000313" key="2">
    <source>
        <dbReference type="EMBL" id="PIT94565.1"/>
    </source>
</evidence>
<keyword evidence="1" id="KW-1133">Transmembrane helix</keyword>
<name>A0A2M6WP37_9BACT</name>
<reference evidence="3" key="1">
    <citation type="submission" date="2017-09" db="EMBL/GenBank/DDBJ databases">
        <title>Depth-based differentiation of microbial function through sediment-hosted aquifers and enrichment of novel symbionts in the deep terrestrial subsurface.</title>
        <authorList>
            <person name="Probst A.J."/>
            <person name="Ladd B."/>
            <person name="Jarett J.K."/>
            <person name="Geller-Mcgrath D.E."/>
            <person name="Sieber C.M.K."/>
            <person name="Emerson J.B."/>
            <person name="Anantharaman K."/>
            <person name="Thomas B.C."/>
            <person name="Malmstrom R."/>
            <person name="Stieglmeier M."/>
            <person name="Klingl A."/>
            <person name="Woyke T."/>
            <person name="Ryan C.M."/>
            <person name="Banfield J.F."/>
        </authorList>
    </citation>
    <scope>NUCLEOTIDE SEQUENCE [LARGE SCALE GENOMIC DNA]</scope>
</reference>
<dbReference type="AlphaFoldDB" id="A0A2M6WP37"/>
<feature type="transmembrane region" description="Helical" evidence="1">
    <location>
        <begin position="20"/>
        <end position="46"/>
    </location>
</feature>
<dbReference type="EMBL" id="PFAQ01000043">
    <property type="protein sequence ID" value="PIT94565.1"/>
    <property type="molecule type" value="Genomic_DNA"/>
</dbReference>
<gene>
    <name evidence="2" type="ORF">COT98_02980</name>
</gene>
<dbReference type="Proteomes" id="UP000228900">
    <property type="component" value="Unassembled WGS sequence"/>
</dbReference>
<sequence>MKTSSLKNIINQSVSEELNFYQILKVILFLGSIIVPILIIITTILLINSNTNLAKITWYLAVISCIVCIVAYLLATVLTKEIITKTNNLAIDYFQTQTKDILEKFLTKDNKSIIEKMLTDIQGRKIVSIVPEFKLKSIKKPQVKLIAKIDFKRLEYIFKKEAIILQGFEIKDEKVIMNYLINYLPYCFQAREFSLPLISLE</sequence>
<evidence type="ECO:0000313" key="3">
    <source>
        <dbReference type="Proteomes" id="UP000228900"/>
    </source>
</evidence>
<accession>A0A2M6WP37</accession>
<comment type="caution">
    <text evidence="2">The sequence shown here is derived from an EMBL/GenBank/DDBJ whole genome shotgun (WGS) entry which is preliminary data.</text>
</comment>
<evidence type="ECO:0000256" key="1">
    <source>
        <dbReference type="SAM" id="Phobius"/>
    </source>
</evidence>
<feature type="transmembrane region" description="Helical" evidence="1">
    <location>
        <begin position="58"/>
        <end position="78"/>
    </location>
</feature>
<keyword evidence="1" id="KW-0812">Transmembrane</keyword>
<organism evidence="2 3">
    <name type="scientific">Candidatus Falkowbacteria bacterium CG10_big_fil_rev_8_21_14_0_10_39_9</name>
    <dbReference type="NCBI Taxonomy" id="1974566"/>
    <lineage>
        <taxon>Bacteria</taxon>
        <taxon>Candidatus Falkowiibacteriota</taxon>
    </lineage>
</organism>
<protein>
    <submittedName>
        <fullName evidence="2">Uncharacterized protein</fullName>
    </submittedName>
</protein>
<keyword evidence="1" id="KW-0472">Membrane</keyword>
<proteinExistence type="predicted"/>